<evidence type="ECO:0000256" key="1">
    <source>
        <dbReference type="ARBA" id="ARBA00004651"/>
    </source>
</evidence>
<keyword evidence="10" id="KW-0479">Metal-binding</keyword>
<dbReference type="EMBL" id="SLXV01000071">
    <property type="protein sequence ID" value="TCP60609.1"/>
    <property type="molecule type" value="Genomic_DNA"/>
</dbReference>
<evidence type="ECO:0000256" key="8">
    <source>
        <dbReference type="ARBA" id="ARBA00035585"/>
    </source>
</evidence>
<evidence type="ECO:0000256" key="10">
    <source>
        <dbReference type="HAMAP-Rule" id="MF_00454"/>
    </source>
</evidence>
<dbReference type="Pfam" id="PF02537">
    <property type="entry name" value="CRCB"/>
    <property type="match status" value="1"/>
</dbReference>
<keyword evidence="3 10" id="KW-0812">Transmembrane</keyword>
<keyword evidence="10" id="KW-0813">Transport</keyword>
<dbReference type="GO" id="GO:0005886">
    <property type="term" value="C:plasma membrane"/>
    <property type="evidence" value="ECO:0007669"/>
    <property type="project" value="UniProtKB-SubCell"/>
</dbReference>
<keyword evidence="6 10" id="KW-0407">Ion channel</keyword>
<dbReference type="GO" id="GO:0062054">
    <property type="term" value="F:fluoride channel activity"/>
    <property type="evidence" value="ECO:0007669"/>
    <property type="project" value="UniProtKB-UniRule"/>
</dbReference>
<evidence type="ECO:0000256" key="2">
    <source>
        <dbReference type="ARBA" id="ARBA00022475"/>
    </source>
</evidence>
<dbReference type="PANTHER" id="PTHR28259">
    <property type="entry name" value="FLUORIDE EXPORT PROTEIN 1-RELATED"/>
    <property type="match status" value="1"/>
</dbReference>
<evidence type="ECO:0000256" key="9">
    <source>
        <dbReference type="ARBA" id="ARBA00049940"/>
    </source>
</evidence>
<keyword evidence="10" id="KW-0406">Ion transport</keyword>
<comment type="activity regulation">
    <text evidence="10">Na(+) is not transported, but it plays an essential structural role and its presence is essential for fluoride channel function.</text>
</comment>
<evidence type="ECO:0000256" key="5">
    <source>
        <dbReference type="ARBA" id="ARBA00023136"/>
    </source>
</evidence>
<feature type="binding site" evidence="10">
    <location>
        <position position="77"/>
    </location>
    <ligand>
        <name>Na(+)</name>
        <dbReference type="ChEBI" id="CHEBI:29101"/>
        <note>structural</note>
    </ligand>
</feature>
<dbReference type="AlphaFoldDB" id="A0A4R2RED8"/>
<evidence type="ECO:0000256" key="6">
    <source>
        <dbReference type="ARBA" id="ARBA00023303"/>
    </source>
</evidence>
<evidence type="ECO:0000256" key="7">
    <source>
        <dbReference type="ARBA" id="ARBA00035120"/>
    </source>
</evidence>
<dbReference type="RefSeq" id="WP_131850033.1">
    <property type="nucleotide sequence ID" value="NZ_SLXV01000071.1"/>
</dbReference>
<comment type="caution">
    <text evidence="11">The sequence shown here is derived from an EMBL/GenBank/DDBJ whole genome shotgun (WGS) entry which is preliminary data.</text>
</comment>
<gene>
    <name evidence="10" type="primary">fluC</name>
    <name evidence="10" type="synonym">crcB</name>
    <name evidence="11" type="ORF">EDD57_1713</name>
</gene>
<keyword evidence="5 10" id="KW-0472">Membrane</keyword>
<comment type="catalytic activity">
    <reaction evidence="8">
        <text>fluoride(in) = fluoride(out)</text>
        <dbReference type="Rhea" id="RHEA:76159"/>
        <dbReference type="ChEBI" id="CHEBI:17051"/>
    </reaction>
    <physiologicalReaction direction="left-to-right" evidence="8">
        <dbReference type="Rhea" id="RHEA:76160"/>
    </physiologicalReaction>
</comment>
<feature type="transmembrane region" description="Helical" evidence="10">
    <location>
        <begin position="37"/>
        <end position="56"/>
    </location>
</feature>
<feature type="transmembrane region" description="Helical" evidence="10">
    <location>
        <begin position="94"/>
        <end position="117"/>
    </location>
</feature>
<organism evidence="11 12">
    <name type="scientific">Baia soyae</name>
    <dbReference type="NCBI Taxonomy" id="1544746"/>
    <lineage>
        <taxon>Bacteria</taxon>
        <taxon>Bacillati</taxon>
        <taxon>Bacillota</taxon>
        <taxon>Bacilli</taxon>
        <taxon>Bacillales</taxon>
        <taxon>Thermoactinomycetaceae</taxon>
        <taxon>Baia</taxon>
    </lineage>
</organism>
<dbReference type="InterPro" id="IPR003691">
    <property type="entry name" value="FluC"/>
</dbReference>
<feature type="binding site" evidence="10">
    <location>
        <position position="74"/>
    </location>
    <ligand>
        <name>Na(+)</name>
        <dbReference type="ChEBI" id="CHEBI:29101"/>
        <note>structural</note>
    </ligand>
</feature>
<sequence>MIYWVIGLAGVIGALLRYCVSIFFPSGELYGFPLGTLIVNFIGCFVLSWFTVWSMARRNIPSLFRTGFTTGFIGAFTTFSTFSVEVVHMLHSGLWIMALVYVLLSLWGGLFLTWIGYKMAMKQGNKQGLEGEHS</sequence>
<keyword evidence="10" id="KW-0915">Sodium</keyword>
<dbReference type="OrthoDB" id="9799631at2"/>
<comment type="subcellular location">
    <subcellularLocation>
        <location evidence="1 10">Cell membrane</location>
        <topology evidence="1 10">Multi-pass membrane protein</topology>
    </subcellularLocation>
</comment>
<name>A0A4R2RED8_9BACL</name>
<protein>
    <recommendedName>
        <fullName evidence="10">Fluoride-specific ion channel FluC</fullName>
    </recommendedName>
</protein>
<dbReference type="HAMAP" id="MF_00454">
    <property type="entry name" value="FluC"/>
    <property type="match status" value="1"/>
</dbReference>
<keyword evidence="2 10" id="KW-1003">Cell membrane</keyword>
<dbReference type="Proteomes" id="UP000294746">
    <property type="component" value="Unassembled WGS sequence"/>
</dbReference>
<dbReference type="GO" id="GO:0046872">
    <property type="term" value="F:metal ion binding"/>
    <property type="evidence" value="ECO:0007669"/>
    <property type="project" value="UniProtKB-KW"/>
</dbReference>
<accession>A0A4R2RED8</accession>
<reference evidence="11 12" key="1">
    <citation type="submission" date="2019-03" db="EMBL/GenBank/DDBJ databases">
        <title>Genomic Encyclopedia of Type Strains, Phase IV (KMG-IV): sequencing the most valuable type-strain genomes for metagenomic binning, comparative biology and taxonomic classification.</title>
        <authorList>
            <person name="Goeker M."/>
        </authorList>
    </citation>
    <scope>NUCLEOTIDE SEQUENCE [LARGE SCALE GENOMIC DNA]</scope>
    <source>
        <strain evidence="11 12">DSM 46831</strain>
    </source>
</reference>
<dbReference type="PANTHER" id="PTHR28259:SF1">
    <property type="entry name" value="FLUORIDE EXPORT PROTEIN 1-RELATED"/>
    <property type="match status" value="1"/>
</dbReference>
<dbReference type="NCBIfam" id="TIGR00494">
    <property type="entry name" value="crcB"/>
    <property type="match status" value="1"/>
</dbReference>
<evidence type="ECO:0000256" key="4">
    <source>
        <dbReference type="ARBA" id="ARBA00022989"/>
    </source>
</evidence>
<keyword evidence="12" id="KW-1185">Reference proteome</keyword>
<comment type="function">
    <text evidence="9 10">Fluoride-specific ion channel. Important for reducing fluoride concentration in the cell, thus reducing its toxicity.</text>
</comment>
<proteinExistence type="inferred from homology"/>
<evidence type="ECO:0000256" key="3">
    <source>
        <dbReference type="ARBA" id="ARBA00022692"/>
    </source>
</evidence>
<dbReference type="GO" id="GO:0140114">
    <property type="term" value="P:cellular detoxification of fluoride"/>
    <property type="evidence" value="ECO:0007669"/>
    <property type="project" value="UniProtKB-UniRule"/>
</dbReference>
<feature type="transmembrane region" description="Helical" evidence="10">
    <location>
        <begin position="63"/>
        <end position="82"/>
    </location>
</feature>
<evidence type="ECO:0000313" key="11">
    <source>
        <dbReference type="EMBL" id="TCP60609.1"/>
    </source>
</evidence>
<evidence type="ECO:0000313" key="12">
    <source>
        <dbReference type="Proteomes" id="UP000294746"/>
    </source>
</evidence>
<keyword evidence="4 10" id="KW-1133">Transmembrane helix</keyword>
<comment type="similarity">
    <text evidence="7 10">Belongs to the fluoride channel Fluc/FEX (TC 1.A.43) family.</text>
</comment>